<evidence type="ECO:0000313" key="1">
    <source>
        <dbReference type="EMBL" id="KAI3773630.1"/>
    </source>
</evidence>
<protein>
    <submittedName>
        <fullName evidence="1">Uncharacterized protein</fullName>
    </submittedName>
</protein>
<sequence length="766" mass="84583">MAAMPSHSANPQDNYCKSGSADALVIKLVIASAAFLSYLSLQHRVIGVRGESSFTTNSEDLGSRLPSPTLALTPSRVAPVIVVLHPITPAVRQPLFPGSTFEVGGSSTRTALAIIDISLDEEEEEEDPEDTRTWRDVQMDELVESYVGHEMRLDQYHTAMEDVLERIPELYQFVTAIQASELNRNQRIDRVEKRVHSRLAILVAFFVLLVAVVLENAQPDLTQLINQGIDAAIPRIVAQITAGLIRSAGGTSSDASGSGGAGDGAGGGASGGAGTGGSWDCSLDRKDGVGHKISNYLDNQKVKYVACSLQGEALKWWNSQVDALGEKVTDNLTWDEFKKMLIEEYCPRNELKKIEVEFWNLEMDGAEILDYTTRFQELSRVVPHLVTPEPKRIERYIWGLVPHIRGMVTSAKPTTMQSVIQLAGELTDEMVRNGILVKKGTVGNKSEKKAVKKTTGGPSKKRKFVKNYVVVTQGKKVYNGNLPKCNRCNLHHTSQCAVVTCERCNRTGHLAKNCRVNLEPQRSNYECKETGHFRDRCPKLGRNGGNTNQAKGRAFALGAGDIRQDPNVVTGTFLNNDIHASILFDTGADRSFISTEFRSLISLESKKLHDSYTIELANDLIPIELGSFDVVIGMDWLSKHRAEIICSEKIVRIPLSNGEVLDVHGDKPGRSLNIISCMKAWKFLKKGSYAFLANVVEKRPEELKIQDIPIVHDYPKVFPENLPGLPPPRQVEFRINLVPGAAPIARSPYRLAPSNCKSCRISCRNF</sequence>
<dbReference type="EMBL" id="CM042033">
    <property type="protein sequence ID" value="KAI3773630.1"/>
    <property type="molecule type" value="Genomic_DNA"/>
</dbReference>
<keyword evidence="2" id="KW-1185">Reference proteome</keyword>
<accession>A0ACB9FS39</accession>
<reference evidence="2" key="1">
    <citation type="journal article" date="2022" name="Mol. Ecol. Resour.">
        <title>The genomes of chicory, endive, great burdock and yacon provide insights into Asteraceae palaeo-polyploidization history and plant inulin production.</title>
        <authorList>
            <person name="Fan W."/>
            <person name="Wang S."/>
            <person name="Wang H."/>
            <person name="Wang A."/>
            <person name="Jiang F."/>
            <person name="Liu H."/>
            <person name="Zhao H."/>
            <person name="Xu D."/>
            <person name="Zhang Y."/>
        </authorList>
    </citation>
    <scope>NUCLEOTIDE SEQUENCE [LARGE SCALE GENOMIC DNA]</scope>
    <source>
        <strain evidence="2">cv. Yunnan</strain>
    </source>
</reference>
<proteinExistence type="predicted"/>
<gene>
    <name evidence="1" type="ORF">L1987_48160</name>
</gene>
<reference evidence="1 2" key="2">
    <citation type="journal article" date="2022" name="Mol. Ecol. Resour.">
        <title>The genomes of chicory, endive, great burdock and yacon provide insights into Asteraceae paleo-polyploidization history and plant inulin production.</title>
        <authorList>
            <person name="Fan W."/>
            <person name="Wang S."/>
            <person name="Wang H."/>
            <person name="Wang A."/>
            <person name="Jiang F."/>
            <person name="Liu H."/>
            <person name="Zhao H."/>
            <person name="Xu D."/>
            <person name="Zhang Y."/>
        </authorList>
    </citation>
    <scope>NUCLEOTIDE SEQUENCE [LARGE SCALE GENOMIC DNA]</scope>
    <source>
        <strain evidence="2">cv. Yunnan</strain>
        <tissue evidence="1">Leaves</tissue>
    </source>
</reference>
<comment type="caution">
    <text evidence="1">The sequence shown here is derived from an EMBL/GenBank/DDBJ whole genome shotgun (WGS) entry which is preliminary data.</text>
</comment>
<organism evidence="1 2">
    <name type="scientific">Smallanthus sonchifolius</name>
    <dbReference type="NCBI Taxonomy" id="185202"/>
    <lineage>
        <taxon>Eukaryota</taxon>
        <taxon>Viridiplantae</taxon>
        <taxon>Streptophyta</taxon>
        <taxon>Embryophyta</taxon>
        <taxon>Tracheophyta</taxon>
        <taxon>Spermatophyta</taxon>
        <taxon>Magnoliopsida</taxon>
        <taxon>eudicotyledons</taxon>
        <taxon>Gunneridae</taxon>
        <taxon>Pentapetalae</taxon>
        <taxon>asterids</taxon>
        <taxon>campanulids</taxon>
        <taxon>Asterales</taxon>
        <taxon>Asteraceae</taxon>
        <taxon>Asteroideae</taxon>
        <taxon>Heliantheae alliance</taxon>
        <taxon>Millerieae</taxon>
        <taxon>Smallanthus</taxon>
    </lineage>
</organism>
<evidence type="ECO:0000313" key="2">
    <source>
        <dbReference type="Proteomes" id="UP001056120"/>
    </source>
</evidence>
<dbReference type="Proteomes" id="UP001056120">
    <property type="component" value="Linkage Group LG16"/>
</dbReference>
<name>A0ACB9FS39_9ASTR</name>